<dbReference type="OrthoDB" id="5211263at2759"/>
<evidence type="ECO:0000256" key="1">
    <source>
        <dbReference type="SAM" id="Phobius"/>
    </source>
</evidence>
<evidence type="ECO:0000313" key="3">
    <source>
        <dbReference type="Proteomes" id="UP000504638"/>
    </source>
</evidence>
<proteinExistence type="predicted"/>
<protein>
    <recommendedName>
        <fullName evidence="5">MARVEL domain-containing protein</fullName>
    </recommendedName>
</protein>
<dbReference type="Proteomes" id="UP000504638">
    <property type="component" value="Unplaced"/>
</dbReference>
<evidence type="ECO:0000313" key="4">
    <source>
        <dbReference type="RefSeq" id="XP_033533022.1"/>
    </source>
</evidence>
<name>A0A6G1G0D6_9PEZI</name>
<sequence length="288" mass="31656">MPPRYRHDNTPWMKRILIPFWVVRNLFMIIMIGIYAVALGVVDHYTQTRSSNIAVLSIPLVLCAICVVLDITSIVLFAKRMLSPRVFLVFSVIQTLIWLGGFILDIVAISHGIPGGAIALSVLVFLAYAGTLIYASIVFHRYRKAGGRGAYTSAANPTNVQYQGTGHAPQQAVYEMKPQQQIYQQPQYGAGSEYYAQHMPQQIPQGMPQPYQDYSQQQRGMPPQGNLTPMVTNLFGDAHSGLNPAGTPRLEISSPTMVELESGQSKVPQGAVPPYVLQAPAQELAATK</sequence>
<organism evidence="2">
    <name type="scientific">Eremomyces bilateralis CBS 781.70</name>
    <dbReference type="NCBI Taxonomy" id="1392243"/>
    <lineage>
        <taxon>Eukaryota</taxon>
        <taxon>Fungi</taxon>
        <taxon>Dikarya</taxon>
        <taxon>Ascomycota</taxon>
        <taxon>Pezizomycotina</taxon>
        <taxon>Dothideomycetes</taxon>
        <taxon>Dothideomycetes incertae sedis</taxon>
        <taxon>Eremomycetales</taxon>
        <taxon>Eremomycetaceae</taxon>
        <taxon>Eremomyces</taxon>
    </lineage>
</organism>
<accession>A0A6G1G0D6</accession>
<feature type="transmembrane region" description="Helical" evidence="1">
    <location>
        <begin position="115"/>
        <end position="139"/>
    </location>
</feature>
<dbReference type="RefSeq" id="XP_033533022.1">
    <property type="nucleotide sequence ID" value="XM_033683200.1"/>
</dbReference>
<dbReference type="GeneID" id="54423770"/>
<reference evidence="2 4" key="1">
    <citation type="submission" date="2020-01" db="EMBL/GenBank/DDBJ databases">
        <authorList>
            <consortium name="DOE Joint Genome Institute"/>
            <person name="Haridas S."/>
            <person name="Albert R."/>
            <person name="Binder M."/>
            <person name="Bloem J."/>
            <person name="Labutti K."/>
            <person name="Salamov A."/>
            <person name="Andreopoulos B."/>
            <person name="Baker S.E."/>
            <person name="Barry K."/>
            <person name="Bills G."/>
            <person name="Bluhm B.H."/>
            <person name="Cannon C."/>
            <person name="Castanera R."/>
            <person name="Culley D.E."/>
            <person name="Daum C."/>
            <person name="Ezra D."/>
            <person name="Gonzalez J.B."/>
            <person name="Henrissat B."/>
            <person name="Kuo A."/>
            <person name="Liang C."/>
            <person name="Lipzen A."/>
            <person name="Lutzoni F."/>
            <person name="Magnuson J."/>
            <person name="Mondo S."/>
            <person name="Nolan M."/>
            <person name="Ohm R."/>
            <person name="Pangilinan J."/>
            <person name="Park H.-J."/>
            <person name="Ramirez L."/>
            <person name="Alfaro M."/>
            <person name="Sun H."/>
            <person name="Tritt A."/>
            <person name="Yoshinaga Y."/>
            <person name="Zwiers L.-H."/>
            <person name="Turgeon B.G."/>
            <person name="Goodwin S.B."/>
            <person name="Spatafora J.W."/>
            <person name="Crous P.W."/>
            <person name="Grigoriev I.V."/>
        </authorList>
    </citation>
    <scope>NUCLEOTIDE SEQUENCE</scope>
    <source>
        <strain evidence="2 4">CBS 781.70</strain>
    </source>
</reference>
<keyword evidence="1" id="KW-0472">Membrane</keyword>
<gene>
    <name evidence="2 4" type="ORF">P152DRAFT_71734</name>
</gene>
<evidence type="ECO:0008006" key="5">
    <source>
        <dbReference type="Google" id="ProtNLM"/>
    </source>
</evidence>
<feature type="transmembrane region" description="Helical" evidence="1">
    <location>
        <begin position="21"/>
        <end position="41"/>
    </location>
</feature>
<reference evidence="4" key="2">
    <citation type="submission" date="2020-04" db="EMBL/GenBank/DDBJ databases">
        <authorList>
            <consortium name="NCBI Genome Project"/>
        </authorList>
    </citation>
    <scope>NUCLEOTIDE SEQUENCE</scope>
    <source>
        <strain evidence="4">CBS 781.70</strain>
    </source>
</reference>
<dbReference type="AlphaFoldDB" id="A0A6G1G0D6"/>
<keyword evidence="1" id="KW-1133">Transmembrane helix</keyword>
<feature type="transmembrane region" description="Helical" evidence="1">
    <location>
        <begin position="53"/>
        <end position="77"/>
    </location>
</feature>
<feature type="transmembrane region" description="Helical" evidence="1">
    <location>
        <begin position="86"/>
        <end position="109"/>
    </location>
</feature>
<keyword evidence="3" id="KW-1185">Reference proteome</keyword>
<reference evidence="4" key="3">
    <citation type="submission" date="2025-04" db="UniProtKB">
        <authorList>
            <consortium name="RefSeq"/>
        </authorList>
    </citation>
    <scope>IDENTIFICATION</scope>
    <source>
        <strain evidence="4">CBS 781.70</strain>
    </source>
</reference>
<dbReference type="EMBL" id="ML975162">
    <property type="protein sequence ID" value="KAF1811391.1"/>
    <property type="molecule type" value="Genomic_DNA"/>
</dbReference>
<evidence type="ECO:0000313" key="2">
    <source>
        <dbReference type="EMBL" id="KAF1811391.1"/>
    </source>
</evidence>
<keyword evidence="1" id="KW-0812">Transmembrane</keyword>